<dbReference type="InterPro" id="IPR058548">
    <property type="entry name" value="MlaB-like_STAS"/>
</dbReference>
<proteinExistence type="predicted"/>
<dbReference type="SUPFAM" id="SSF52091">
    <property type="entry name" value="SpoIIaa-like"/>
    <property type="match status" value="1"/>
</dbReference>
<dbReference type="PANTHER" id="PTHR35849">
    <property type="entry name" value="BLR2341 PROTEIN"/>
    <property type="match status" value="1"/>
</dbReference>
<dbReference type="Gene3D" id="3.30.750.24">
    <property type="entry name" value="STAS domain"/>
    <property type="match status" value="1"/>
</dbReference>
<evidence type="ECO:0000259" key="1">
    <source>
        <dbReference type="PROSITE" id="PS50801"/>
    </source>
</evidence>
<dbReference type="PANTHER" id="PTHR35849:SF2">
    <property type="entry name" value="BLR2341 PROTEIN"/>
    <property type="match status" value="1"/>
</dbReference>
<sequence length="84" mass="9160">MAGQLEFPEEFYIANVTEMAEKLVAALQENQDLVLDLTRVERIDSAGIQVLISARKEAECLGANLSFKLSDAVSSFASRIGITL</sequence>
<evidence type="ECO:0000313" key="3">
    <source>
        <dbReference type="Proteomes" id="UP000811899"/>
    </source>
</evidence>
<gene>
    <name evidence="2" type="ORF">KI809_19555</name>
</gene>
<dbReference type="EMBL" id="JAHCVJ010000012">
    <property type="protein sequence ID" value="MBT0666511.1"/>
    <property type="molecule type" value="Genomic_DNA"/>
</dbReference>
<comment type="caution">
    <text evidence="2">The sequence shown here is derived from an EMBL/GenBank/DDBJ whole genome shotgun (WGS) entry which is preliminary data.</text>
</comment>
<dbReference type="CDD" id="cd07043">
    <property type="entry name" value="STAS_anti-anti-sigma_factors"/>
    <property type="match status" value="1"/>
</dbReference>
<accession>A0AAW4L684</accession>
<dbReference type="PROSITE" id="PS50801">
    <property type="entry name" value="STAS"/>
    <property type="match status" value="1"/>
</dbReference>
<protein>
    <submittedName>
        <fullName evidence="2">STAS domain-containing protein</fullName>
    </submittedName>
</protein>
<dbReference type="InterPro" id="IPR036513">
    <property type="entry name" value="STAS_dom_sf"/>
</dbReference>
<dbReference type="InterPro" id="IPR002645">
    <property type="entry name" value="STAS_dom"/>
</dbReference>
<keyword evidence="3" id="KW-1185">Reference proteome</keyword>
<feature type="domain" description="STAS" evidence="1">
    <location>
        <begin position="5"/>
        <end position="67"/>
    </location>
</feature>
<organism evidence="2 3">
    <name type="scientific">Geoanaerobacter pelophilus</name>
    <dbReference type="NCBI Taxonomy" id="60036"/>
    <lineage>
        <taxon>Bacteria</taxon>
        <taxon>Pseudomonadati</taxon>
        <taxon>Thermodesulfobacteriota</taxon>
        <taxon>Desulfuromonadia</taxon>
        <taxon>Geobacterales</taxon>
        <taxon>Geobacteraceae</taxon>
        <taxon>Geoanaerobacter</taxon>
    </lineage>
</organism>
<evidence type="ECO:0000313" key="2">
    <source>
        <dbReference type="EMBL" id="MBT0666511.1"/>
    </source>
</evidence>
<name>A0AAW4L684_9BACT</name>
<dbReference type="Proteomes" id="UP000811899">
    <property type="component" value="Unassembled WGS sequence"/>
</dbReference>
<dbReference type="InterPro" id="IPR052746">
    <property type="entry name" value="MlaB_ABC_Transporter"/>
</dbReference>
<dbReference type="AlphaFoldDB" id="A0AAW4L684"/>
<dbReference type="RefSeq" id="WP_214173279.1">
    <property type="nucleotide sequence ID" value="NZ_JAHCVJ010000012.1"/>
</dbReference>
<dbReference type="Pfam" id="PF13466">
    <property type="entry name" value="STAS_2"/>
    <property type="match status" value="1"/>
</dbReference>
<reference evidence="2 3" key="1">
    <citation type="submission" date="2021-05" db="EMBL/GenBank/DDBJ databases">
        <title>The draft genome of Geobacter pelophilus DSM 12255.</title>
        <authorList>
            <person name="Xu Z."/>
            <person name="Masuda Y."/>
            <person name="Itoh H."/>
            <person name="Senoo K."/>
        </authorList>
    </citation>
    <scope>NUCLEOTIDE SEQUENCE [LARGE SCALE GENOMIC DNA]</scope>
    <source>
        <strain evidence="2 3">DSM 12255</strain>
    </source>
</reference>